<keyword evidence="3" id="KW-1185">Reference proteome</keyword>
<dbReference type="Pfam" id="PF05795">
    <property type="entry name" value="Plasmodium_Vir"/>
    <property type="match status" value="2"/>
</dbReference>
<dbReference type="Proteomes" id="UP000078555">
    <property type="component" value="Unassembled WGS sequence"/>
</dbReference>
<reference evidence="3" key="1">
    <citation type="submission" date="2016-05" db="EMBL/GenBank/DDBJ databases">
        <authorList>
            <person name="Naeem Raeece"/>
        </authorList>
    </citation>
    <scope>NUCLEOTIDE SEQUENCE [LARGE SCALE GENOMIC DNA]</scope>
</reference>
<proteinExistence type="predicted"/>
<evidence type="ECO:0000313" key="2">
    <source>
        <dbReference type="EMBL" id="SBT57097.1"/>
    </source>
</evidence>
<feature type="compositionally biased region" description="Polar residues" evidence="1">
    <location>
        <begin position="464"/>
        <end position="474"/>
    </location>
</feature>
<feature type="compositionally biased region" description="Basic and acidic residues" evidence="1">
    <location>
        <begin position="449"/>
        <end position="463"/>
    </location>
</feature>
<accession>A0A1A9ALJ5</accession>
<feature type="region of interest" description="Disordered" evidence="1">
    <location>
        <begin position="449"/>
        <end position="493"/>
    </location>
</feature>
<dbReference type="InterPro" id="IPR008780">
    <property type="entry name" value="Plasmodium_Vir"/>
</dbReference>
<sequence length="504" mass="56895">MASGDSQNEFGHLFGKTPKELFSEIFYQKRETDVSQLNKYKEHCDSIIFLPQKIGYMKHICKKILKYLEHSEQWVENKSVYDECILLNYWVYDTLDKYFNHNTDDTKKAFGTLQLKWSYLIDDSSKTAFYKKCKPLFKEILDYHDWKQRKELYDYYVDFDTLFGTAKNIPAKCEEYYKIIEGKKSLYNHFENECLSNENNCPELYNRFPNYNPNKVLSSLPCHEKIEAQKTAAAEASHRALTSQQHHGKGIQPGSNIPGAGLTQENSEIGTKVGHSVLGVAPVLLTATALYRYTPIGSWIRNLGGNNPNNMGNIDGEMEGFLGSIPESGNMFFEGGGNYISYQPIKESFSVIGGTGYRRNAPSPPTVGLRGVTLENKIMNETKVDQTENKASENLYKSPLPTNIGLRRITSENKMPLETKTDKTENKASENVYKAPLPTNVGLRRITSENKMALETKTDKAENKTTGSTTSKESFSVIGGTGYRRNAPSPPTVGLRGVTLENKI</sequence>
<name>A0A1A9ALJ5_PLAOA</name>
<organism evidence="2 3">
    <name type="scientific">Plasmodium ovale wallikeri</name>
    <dbReference type="NCBI Taxonomy" id="864142"/>
    <lineage>
        <taxon>Eukaryota</taxon>
        <taxon>Sar</taxon>
        <taxon>Alveolata</taxon>
        <taxon>Apicomplexa</taxon>
        <taxon>Aconoidasida</taxon>
        <taxon>Haemosporida</taxon>
        <taxon>Plasmodiidae</taxon>
        <taxon>Plasmodium</taxon>
        <taxon>Plasmodium (Plasmodium)</taxon>
    </lineage>
</organism>
<evidence type="ECO:0000256" key="1">
    <source>
        <dbReference type="SAM" id="MobiDB-lite"/>
    </source>
</evidence>
<protein>
    <submittedName>
        <fullName evidence="2">PIR Superfamily Protein</fullName>
    </submittedName>
</protein>
<feature type="region of interest" description="Disordered" evidence="1">
    <location>
        <begin position="235"/>
        <end position="264"/>
    </location>
</feature>
<dbReference type="EMBL" id="FLRD01001364">
    <property type="protein sequence ID" value="SBT57097.1"/>
    <property type="molecule type" value="Genomic_DNA"/>
</dbReference>
<dbReference type="AlphaFoldDB" id="A0A1A9ALJ5"/>
<evidence type="ECO:0000313" key="3">
    <source>
        <dbReference type="Proteomes" id="UP000078555"/>
    </source>
</evidence>
<gene>
    <name evidence="2" type="ORF">POVWA1_080090</name>
</gene>